<feature type="compositionally biased region" description="Polar residues" evidence="11">
    <location>
        <begin position="2366"/>
        <end position="2376"/>
    </location>
</feature>
<keyword evidence="2" id="KW-0964">Secreted</keyword>
<dbReference type="GO" id="GO:0160032">
    <property type="term" value="P:Toll receptor ligand protein activation cascade"/>
    <property type="evidence" value="ECO:0007669"/>
    <property type="project" value="UniProtKB-ARBA"/>
</dbReference>
<dbReference type="InterPro" id="IPR036055">
    <property type="entry name" value="LDL_receptor-like_sf"/>
</dbReference>
<feature type="domain" description="SRCR" evidence="14">
    <location>
        <begin position="2671"/>
        <end position="2770"/>
    </location>
</feature>
<keyword evidence="3 10" id="KW-0645">Protease</keyword>
<dbReference type="OrthoDB" id="6020543at2759"/>
<feature type="domain" description="Chitin-binding type-2" evidence="15">
    <location>
        <begin position="1140"/>
        <end position="1196"/>
    </location>
</feature>
<feature type="domain" description="Chitin-binding type-2" evidence="15">
    <location>
        <begin position="601"/>
        <end position="657"/>
    </location>
</feature>
<feature type="compositionally biased region" description="Pro residues" evidence="11">
    <location>
        <begin position="1985"/>
        <end position="1994"/>
    </location>
</feature>
<keyword evidence="4 10" id="KW-0378">Hydrolase</keyword>
<feature type="region of interest" description="Disordered" evidence="11">
    <location>
        <begin position="1976"/>
        <end position="2201"/>
    </location>
</feature>
<feature type="compositionally biased region" description="Polar residues" evidence="11">
    <location>
        <begin position="2461"/>
        <end position="2470"/>
    </location>
</feature>
<dbReference type="InterPro" id="IPR001314">
    <property type="entry name" value="Peptidase_S1A"/>
</dbReference>
<feature type="domain" description="Chitin-binding type-2" evidence="15">
    <location>
        <begin position="54"/>
        <end position="110"/>
    </location>
</feature>
<dbReference type="InterPro" id="IPR001254">
    <property type="entry name" value="Trypsin_dom"/>
</dbReference>
<dbReference type="Pfam" id="PF00089">
    <property type="entry name" value="Trypsin"/>
    <property type="match status" value="1"/>
</dbReference>
<dbReference type="SMART" id="SM00192">
    <property type="entry name" value="LDLa"/>
    <property type="match status" value="2"/>
</dbReference>
<feature type="compositionally biased region" description="Polar residues" evidence="11">
    <location>
        <begin position="1835"/>
        <end position="1864"/>
    </location>
</feature>
<dbReference type="Proteomes" id="UP000515160">
    <property type="component" value="Chromosome 3"/>
</dbReference>
<dbReference type="RefSeq" id="XP_034102496.1">
    <property type="nucleotide sequence ID" value="XM_034246605.2"/>
</dbReference>
<dbReference type="FunFam" id="2.40.10.10:FF:000015">
    <property type="entry name" value="Atrial natriuretic peptide-converting enzyme"/>
    <property type="match status" value="1"/>
</dbReference>
<dbReference type="SUPFAM" id="SSF56487">
    <property type="entry name" value="SRCR-like"/>
    <property type="match status" value="2"/>
</dbReference>
<evidence type="ECO:0000256" key="6">
    <source>
        <dbReference type="ARBA" id="ARBA00023157"/>
    </source>
</evidence>
<dbReference type="Gene3D" id="2.40.10.10">
    <property type="entry name" value="Trypsin-like serine proteases"/>
    <property type="match status" value="1"/>
</dbReference>
<keyword evidence="7" id="KW-0325">Glycoprotein</keyword>
<dbReference type="GO" id="GO:0050832">
    <property type="term" value="P:defense response to fungus"/>
    <property type="evidence" value="ECO:0007669"/>
    <property type="project" value="UniProtKB-ARBA"/>
</dbReference>
<dbReference type="PROSITE" id="PS50287">
    <property type="entry name" value="SRCR_2"/>
    <property type="match status" value="2"/>
</dbReference>
<feature type="domain" description="Chitin-binding type-2" evidence="15">
    <location>
        <begin position="767"/>
        <end position="825"/>
    </location>
</feature>
<dbReference type="SUPFAM" id="SSF57625">
    <property type="entry name" value="Invertebrate chitin-binding proteins"/>
    <property type="match status" value="23"/>
</dbReference>
<comment type="subcellular location">
    <subcellularLocation>
        <location evidence="1">Secreted</location>
    </subcellularLocation>
</comment>
<dbReference type="PANTHER" id="PTHR24258">
    <property type="entry name" value="SERINE PROTEASE-RELATED"/>
    <property type="match status" value="1"/>
</dbReference>
<feature type="chain" id="PRO_5027580820" evidence="12">
    <location>
        <begin position="25"/>
        <end position="3083"/>
    </location>
</feature>
<keyword evidence="12" id="KW-0732">Signal</keyword>
<dbReference type="Pfam" id="PF00530">
    <property type="entry name" value="SRCR"/>
    <property type="match status" value="2"/>
</dbReference>
<dbReference type="Gene3D" id="4.10.400.10">
    <property type="entry name" value="Low-density Lipoprotein Receptor"/>
    <property type="match status" value="2"/>
</dbReference>
<feature type="compositionally biased region" description="Polar residues" evidence="11">
    <location>
        <begin position="2337"/>
        <end position="2356"/>
    </location>
</feature>
<dbReference type="PROSITE" id="PS01209">
    <property type="entry name" value="LDLRA_1"/>
    <property type="match status" value="1"/>
</dbReference>
<feature type="disulfide bond" evidence="9">
    <location>
        <begin position="2739"/>
        <end position="2749"/>
    </location>
</feature>
<feature type="domain" description="Chitin-binding type-2" evidence="15">
    <location>
        <begin position="693"/>
        <end position="749"/>
    </location>
</feature>
<feature type="domain" description="Peptidase S1" evidence="13">
    <location>
        <begin position="2838"/>
        <end position="3077"/>
    </location>
</feature>
<feature type="domain" description="Chitin-binding type-2" evidence="15">
    <location>
        <begin position="830"/>
        <end position="876"/>
    </location>
</feature>
<dbReference type="SMART" id="SM00494">
    <property type="entry name" value="ChtBD2"/>
    <property type="match status" value="23"/>
</dbReference>
<feature type="domain" description="Chitin-binding type-2" evidence="15">
    <location>
        <begin position="1599"/>
        <end position="1655"/>
    </location>
</feature>
<dbReference type="Pfam" id="PF00057">
    <property type="entry name" value="Ldl_recept_a"/>
    <property type="match status" value="1"/>
</dbReference>
<keyword evidence="6 9" id="KW-1015">Disulfide bond</keyword>
<dbReference type="InterPro" id="IPR001190">
    <property type="entry name" value="SRCR"/>
</dbReference>
<evidence type="ECO:0000313" key="16">
    <source>
        <dbReference type="Proteomes" id="UP000515160"/>
    </source>
</evidence>
<evidence type="ECO:0000256" key="11">
    <source>
        <dbReference type="SAM" id="MobiDB-lite"/>
    </source>
</evidence>
<dbReference type="Gene3D" id="2.170.140.10">
    <property type="entry name" value="Chitin binding domain"/>
    <property type="match status" value="15"/>
</dbReference>
<dbReference type="PROSITE" id="PS50068">
    <property type="entry name" value="LDLRA_2"/>
    <property type="match status" value="2"/>
</dbReference>
<dbReference type="InterPro" id="IPR002557">
    <property type="entry name" value="Chitin-bd_dom"/>
</dbReference>
<feature type="disulfide bond" evidence="8">
    <location>
        <begin position="2485"/>
        <end position="2503"/>
    </location>
</feature>
<reference evidence="17" key="1">
    <citation type="submission" date="2025-08" db="UniProtKB">
        <authorList>
            <consortium name="RefSeq"/>
        </authorList>
    </citation>
    <scope>IDENTIFICATION</scope>
    <source>
        <strain evidence="17">15112-1751.03</strain>
        <tissue evidence="17">Whole Adult</tissue>
    </source>
</reference>
<feature type="domain" description="Chitin-binding type-2" evidence="15">
    <location>
        <begin position="266"/>
        <end position="322"/>
    </location>
</feature>
<dbReference type="SUPFAM" id="SSF50494">
    <property type="entry name" value="Trypsin-like serine proteases"/>
    <property type="match status" value="1"/>
</dbReference>
<dbReference type="InterPro" id="IPR043504">
    <property type="entry name" value="Peptidase_S1_PA_chymotrypsin"/>
</dbReference>
<evidence type="ECO:0000256" key="7">
    <source>
        <dbReference type="ARBA" id="ARBA00023180"/>
    </source>
</evidence>
<evidence type="ECO:0000256" key="3">
    <source>
        <dbReference type="ARBA" id="ARBA00022670"/>
    </source>
</evidence>
<feature type="compositionally biased region" description="Polar residues" evidence="11">
    <location>
        <begin position="2077"/>
        <end position="2091"/>
    </location>
</feature>
<dbReference type="GO" id="GO:0035008">
    <property type="term" value="P:positive regulation of melanization defense response"/>
    <property type="evidence" value="ECO:0007669"/>
    <property type="project" value="UniProtKB-ARBA"/>
</dbReference>
<evidence type="ECO:0000256" key="1">
    <source>
        <dbReference type="ARBA" id="ARBA00004613"/>
    </source>
</evidence>
<evidence type="ECO:0000256" key="8">
    <source>
        <dbReference type="PROSITE-ProRule" id="PRU00124"/>
    </source>
</evidence>
<feature type="region of interest" description="Disordered" evidence="11">
    <location>
        <begin position="2217"/>
        <end position="2246"/>
    </location>
</feature>
<feature type="domain" description="Chitin-binding type-2" evidence="15">
    <location>
        <begin position="1751"/>
        <end position="1801"/>
    </location>
</feature>
<dbReference type="FunFam" id="3.10.250.10:FF:000026">
    <property type="entry name" value="Tequila, isoform D"/>
    <property type="match status" value="2"/>
</dbReference>
<evidence type="ECO:0000259" key="15">
    <source>
        <dbReference type="PROSITE" id="PS50940"/>
    </source>
</evidence>
<dbReference type="GO" id="GO:0016020">
    <property type="term" value="C:membrane"/>
    <property type="evidence" value="ECO:0007669"/>
    <property type="project" value="InterPro"/>
</dbReference>
<feature type="compositionally biased region" description="Low complexity" evidence="11">
    <location>
        <begin position="2135"/>
        <end position="2150"/>
    </location>
</feature>
<dbReference type="InterPro" id="IPR002172">
    <property type="entry name" value="LDrepeatLR_classA_rpt"/>
</dbReference>
<feature type="domain" description="Chitin-binding type-2" evidence="15">
    <location>
        <begin position="1670"/>
        <end position="1726"/>
    </location>
</feature>
<feature type="disulfide bond" evidence="8">
    <location>
        <begin position="2497"/>
        <end position="2512"/>
    </location>
</feature>
<dbReference type="InterPro" id="IPR023415">
    <property type="entry name" value="LDLR_class-A_CS"/>
</dbReference>
<dbReference type="PROSITE" id="PS50940">
    <property type="entry name" value="CHIT_BIND_II"/>
    <property type="match status" value="16"/>
</dbReference>
<dbReference type="GO" id="GO:0004252">
    <property type="term" value="F:serine-type endopeptidase activity"/>
    <property type="evidence" value="ECO:0007669"/>
    <property type="project" value="InterPro"/>
</dbReference>
<dbReference type="CDD" id="cd00190">
    <property type="entry name" value="Tryp_SPc"/>
    <property type="match status" value="1"/>
</dbReference>
<evidence type="ECO:0000256" key="4">
    <source>
        <dbReference type="ARBA" id="ARBA00022801"/>
    </source>
</evidence>
<dbReference type="FunFam" id="2.170.140.10:FF:000003">
    <property type="entry name" value="Tequila, isoform D"/>
    <property type="match status" value="3"/>
</dbReference>
<feature type="domain" description="Chitin-binding type-2" evidence="15">
    <location>
        <begin position="1517"/>
        <end position="1574"/>
    </location>
</feature>
<dbReference type="GO" id="GO:0005576">
    <property type="term" value="C:extracellular region"/>
    <property type="evidence" value="ECO:0007669"/>
    <property type="project" value="UniProtKB-SubCell"/>
</dbReference>
<dbReference type="InterPro" id="IPR009003">
    <property type="entry name" value="Peptidase_S1_PA"/>
</dbReference>
<dbReference type="SMART" id="SM00020">
    <property type="entry name" value="Tryp_SPc"/>
    <property type="match status" value="1"/>
</dbReference>
<dbReference type="PRINTS" id="PR00258">
    <property type="entry name" value="SPERACTRCPTR"/>
</dbReference>
<dbReference type="PROSITE" id="PS00134">
    <property type="entry name" value="TRYPSIN_HIS"/>
    <property type="match status" value="1"/>
</dbReference>
<evidence type="ECO:0000256" key="2">
    <source>
        <dbReference type="ARBA" id="ARBA00022525"/>
    </source>
</evidence>
<feature type="signal peptide" evidence="12">
    <location>
        <begin position="1"/>
        <end position="24"/>
    </location>
</feature>
<dbReference type="PROSITE" id="PS00420">
    <property type="entry name" value="SRCR_1"/>
    <property type="match status" value="2"/>
</dbReference>
<evidence type="ECO:0000256" key="9">
    <source>
        <dbReference type="PROSITE-ProRule" id="PRU00196"/>
    </source>
</evidence>
<evidence type="ECO:0000313" key="17">
    <source>
        <dbReference type="RefSeq" id="XP_034102496.1"/>
    </source>
</evidence>
<dbReference type="GeneID" id="117566959"/>
<feature type="domain" description="SRCR" evidence="14">
    <location>
        <begin position="2519"/>
        <end position="2622"/>
    </location>
</feature>
<dbReference type="Pfam" id="PF01607">
    <property type="entry name" value="CBM_14"/>
    <property type="match status" value="18"/>
</dbReference>
<accession>A0A6P8WFS5</accession>
<dbReference type="PROSITE" id="PS50240">
    <property type="entry name" value="TRYPSIN_DOM"/>
    <property type="match status" value="1"/>
</dbReference>
<dbReference type="InterPro" id="IPR036508">
    <property type="entry name" value="Chitin-bd_dom_sf"/>
</dbReference>
<evidence type="ECO:0000256" key="10">
    <source>
        <dbReference type="RuleBase" id="RU363034"/>
    </source>
</evidence>
<comment type="caution">
    <text evidence="9">Lacks conserved residue(s) required for the propagation of feature annotation.</text>
</comment>
<feature type="domain" description="Chitin-binding type-2" evidence="15">
    <location>
        <begin position="427"/>
        <end position="483"/>
    </location>
</feature>
<keyword evidence="16" id="KW-1185">Reference proteome</keyword>
<evidence type="ECO:0000259" key="13">
    <source>
        <dbReference type="PROSITE" id="PS50240"/>
    </source>
</evidence>
<feature type="region of interest" description="Disordered" evidence="11">
    <location>
        <begin position="1833"/>
        <end position="1905"/>
    </location>
</feature>
<dbReference type="PROSITE" id="PS00135">
    <property type="entry name" value="TRYPSIN_SER"/>
    <property type="match status" value="1"/>
</dbReference>
<dbReference type="SMART" id="SM00202">
    <property type="entry name" value="SR"/>
    <property type="match status" value="2"/>
</dbReference>
<feature type="domain" description="Chitin-binding type-2" evidence="15">
    <location>
        <begin position="1060"/>
        <end position="1116"/>
    </location>
</feature>
<feature type="compositionally biased region" description="Polar residues" evidence="11">
    <location>
        <begin position="2004"/>
        <end position="2014"/>
    </location>
</feature>
<evidence type="ECO:0000256" key="5">
    <source>
        <dbReference type="ARBA" id="ARBA00022825"/>
    </source>
</evidence>
<evidence type="ECO:0000259" key="14">
    <source>
        <dbReference type="PROSITE" id="PS50287"/>
    </source>
</evidence>
<feature type="compositionally biased region" description="Basic and acidic residues" evidence="11">
    <location>
        <begin position="2038"/>
        <end position="2053"/>
    </location>
</feature>
<dbReference type="CDD" id="cd00112">
    <property type="entry name" value="LDLa"/>
    <property type="match status" value="2"/>
</dbReference>
<organism evidence="16 17">
    <name type="scientific">Drosophila albomicans</name>
    <name type="common">Fruit fly</name>
    <dbReference type="NCBI Taxonomy" id="7291"/>
    <lineage>
        <taxon>Eukaryota</taxon>
        <taxon>Metazoa</taxon>
        <taxon>Ecdysozoa</taxon>
        <taxon>Arthropoda</taxon>
        <taxon>Hexapoda</taxon>
        <taxon>Insecta</taxon>
        <taxon>Pterygota</taxon>
        <taxon>Neoptera</taxon>
        <taxon>Endopterygota</taxon>
        <taxon>Diptera</taxon>
        <taxon>Brachycera</taxon>
        <taxon>Muscomorpha</taxon>
        <taxon>Ephydroidea</taxon>
        <taxon>Drosophilidae</taxon>
        <taxon>Drosophila</taxon>
    </lineage>
</organism>
<dbReference type="InterPro" id="IPR018114">
    <property type="entry name" value="TRYPSIN_HIS"/>
</dbReference>
<feature type="domain" description="Chitin-binding type-2" evidence="15">
    <location>
        <begin position="1440"/>
        <end position="1496"/>
    </location>
</feature>
<feature type="compositionally biased region" description="Polar residues" evidence="11">
    <location>
        <begin position="1895"/>
        <end position="1905"/>
    </location>
</feature>
<feature type="region of interest" description="Disordered" evidence="11">
    <location>
        <begin position="2319"/>
        <end position="2471"/>
    </location>
</feature>
<feature type="disulfide bond" evidence="9">
    <location>
        <begin position="2591"/>
        <end position="2601"/>
    </location>
</feature>
<dbReference type="PANTHER" id="PTHR24258:SF128">
    <property type="entry name" value="TEQUILA, ISOFORM G"/>
    <property type="match status" value="1"/>
</dbReference>
<feature type="domain" description="Chitin-binding type-2" evidence="15">
    <location>
        <begin position="126"/>
        <end position="182"/>
    </location>
</feature>
<dbReference type="InterPro" id="IPR036772">
    <property type="entry name" value="SRCR-like_dom_sf"/>
</dbReference>
<protein>
    <submittedName>
        <fullName evidence="17">Uncharacterized protein LOC117566959 isoform X1</fullName>
    </submittedName>
</protein>
<feature type="compositionally biased region" description="Polar residues" evidence="11">
    <location>
        <begin position="2107"/>
        <end position="2121"/>
    </location>
</feature>
<feature type="domain" description="Chitin-binding type-2" evidence="15">
    <location>
        <begin position="504"/>
        <end position="550"/>
    </location>
</feature>
<keyword evidence="5 10" id="KW-0720">Serine protease</keyword>
<dbReference type="Gene3D" id="3.10.250.10">
    <property type="entry name" value="SRCR-like domain"/>
    <property type="match status" value="2"/>
</dbReference>
<evidence type="ECO:0000256" key="12">
    <source>
        <dbReference type="SAM" id="SignalP"/>
    </source>
</evidence>
<dbReference type="SUPFAM" id="SSF57424">
    <property type="entry name" value="LDL receptor-like module"/>
    <property type="match status" value="2"/>
</dbReference>
<dbReference type="PRINTS" id="PR00722">
    <property type="entry name" value="CHYMOTRYPSIN"/>
</dbReference>
<sequence length="3083" mass="341730">MIVQFKCLGLALLLVSLVPNESSAYQPGSGLSAHATYASNARAQEQLAPIYDRDAPCPAHYNGLKPYPHDCHRYINCAEGRPSIQTCASGTAFNPSTLVCDQASKRTCESAAQPNRSERLQQLDAEPKCAPGLTGLQPHPYDCSKFLNCANGQTYVQSCGPGTAFSPTMLVCDFRHKVQCGDNHNFNGATTAAANGQASDFAVDLSCPPGVRGPHPHPTDPHKYLSCGIGMQPIVQECELSWVFDSNLLTCVSSHRQAHSYSARNDLLCPDGVEGLFVHPFDQTKYLSCKNGKVAVQSCEPQKVFSISRGNCHLKSQLSYSDYVTFMVSDISYEYSLILTHCPDGTSGLHLYPYDAGKYIQCAAGGALTVISCTPSMGYSYTRHSCQLLEHLSRSERVKFWSELVTTSYDQVSQSELSYGQVSYSKLSTCPQSLQGKFAYPFNAAYFVLCQNGQLRVESCPWGTYYSITKRNCLSANQLASHEYLDYSYTSVQLSSNFRQDLSFVVCPENAVGYFLHPFDCNKYFSCRGQQTFIKSCAEGKVFSISQRICVDTSRLAAYFDRVDYLERTTDELYQQSQQTAVESGGYAQSGSSRLVETHSSPKCAPGVSGLQTHPYDCTKFLNCANGQTYIQDCGPGTAFSPSLKVCDFKHKVDCGANHYGENSSNGYYQQSVAGSGAYDQFGSGRLVETHSTPKCAPGVSGLQPHPYDCTKFLNCANGQTFIQDCGPGTAFSPNLKVCDYKHKVDCGANRLNTSLNNGASSGAAAALRCQPGAQGLHPHPTDPQKYLRCGIGTQPIVEQCHLAEVFDSKSLSCIPSRTLDQNSSAGTSYLLCPDGVEGWFAHPFDQTKYLSCKGKLVTVQSCNSGQVFSISRGYCHPKSQLIYSDYVAYIVSEISQDYSLILHNCPAGTEGLHLYPYDASKYLRCSSGGKMSLHSCDPNLAYSFKQRACRSIEHLDAGERVKFISEMIIAGTFIYTDTQSSLLACPRSLEGKFAYPFNAAYFVHCQGGVLQLKSCPRYTYYSLAKRDCFAGQQLTQHEFLDYSYTNVQLSSNFMQDFKLVVCPDNADGYFLHPFDSSKYFSCGNRQTFIERCELGKFFSISQRRCVAKNQLSAAYDRVEFEYTQVDQHRQSKVDSSHQEISCPYGVRGLHPHPYDCAQFLNCADGHTSVQHCSPGTAFNAAALVCQFINIVDCGDRSLNGAGNVTSTHFGSVESSGSTVGPYCPPGYRGLRPHASDPRKYQKCGIDVQPIVEECGLDEIFDPHTLNCSPVGLNYGPIQPTQRPSLPRNDLLCPDGTEGLFVHPFDQTKFLNCKGNRVAIQNCISNHVFSISKSQCRPKAELQPTDYVGYTVSQISHEYSLELTRCPAGIDGLHLYPFDAGKYVRCDTGGELFVVSCGEGRGFSLIERTCRPYALLQQGDYIRRSSGSVYVENSSFQFTLTACPRSMDGKYAYPYHGAYFVYCQHGEMQVGQCPTGTFFSLSKRVCLPRSQLSSHEFLDYSYTSVQLPTFYGQEITTINCPFNDQGYFLHPFDCTKYLNCLNHRTTIESCDQGHVFSISQRRCVPDAHTLNSNYDRVEYMKAELYQGSRQYSDGSAYNRVSCPSNVYGLHAHPFDAQSYLYCVEGLTEIWKCPANMLFNVAQKVCQATDRLSANEHVTSFGQGQLQHLETISCPRDAVGNFVYPFDCTKYLRCVAGETHLESCPQGQHFSLSQRSCQLQQQVQRSNRVDKSSELKIFYDWWLQIRAANSSRIYCPSGVIGYYPHPTRSDRYLSCSPGSSNSLALILECPAGKVFSIAENNCATREQLLGPNVEYALGNYNWREDLSLEYREPRTHQGSYDQSGSASGIKTTTYQGGDRWSNMNMQRPAGIGFGYPGQQQPSQPPQPHQPAGWSGHGSSYSQQSPTQSVLYVEGSLQPKRNYPESATNTIYKAPLAPMAPVPTTTTSSQEHIYYAQPVDEPQTLSRQNFSRRIDVHVPSNEWRPLPQNPSSPPQYPSYQPQNPSTLPQHPSTLSGQRPLDLDYDPSTPTSPNPYGIDYEPSRDSPRPTYRERLQPDFNSRTTPPPLPGQRPLDLDYNPHTSVDQLPSASGHQPSFRPPPPVPGVPANHSPSYHAPSQPSDESNLYGGLQPPPPSPANTLTTTTQSSVRTFPIYPPLSNASPNQPGSYPHYSPPYAGVAHSRNTSWHKAPPPAPAPDPFNAQEEYDDQDLDDAELLTTSTEKSGLRPPPFKHDFYNPTQSAQPNVDPNSKAALNEALRLMLRPYFNHSGNAAEALTLRAESAIASAISRPPTSTTPRTVRHLSGQTPKDDVEMIVAGEQASLDDSDDSVVPDAGETARTEQTLNPTTYANGYDTTDFQRTTRKVDVEGSTTPSNWHTQGHSREFHLRHPNMPDPFEKPQHHHNPHHPHHDHNHHQHHNPSHSEHQHSRRFHSQHPNLPNPFADEEQKPQQQDDDEEFLPNPNAEATTPQSVDISFRGDFEDSCEFDCGGGKCVKQSQVCDGVNNCGNRKDESRCDHLGYQLRLTGGNSPNMGRVEVKINGQWGYVCDDNFGLRDADVVCRELGFKMGAAEVRGNSFYVPPERNFNYVMDAVDCRGNETKLKDCDFKGWGVHNCGVDEVVGVVCKVPLLKCPNNLWLCHTSKECIPPAFVCDNTADCADKSDESDAVCKAPVEYRLEGGRSPNEGRLEVKYHGVWGSVCDDDFNMKSAQVACNSLGYYGTPKMEANIFGPGNGPIWLDQVMCQGNETSIDTCSHWNWGEHNCNHTEDVSLRCTAGPRPRQQRLFTKLQPTSANKTAGDASAVSFSDIGLWERSSKALHTPRRCGIFKDDLLDEFAHPEERVVKGSVARRGRHPWQATIRTRGRGGISSHWCGAVVISKRHLLTAAHCLYGHRKGAYFVRVGDHYANIAEHSEVDSFIENWYTHEQFRQPTHMNNDIAVVVLKTPLKFNDYVQPICLPERGAPLTENRTCTISGWGSIKSGVSTPSQELRAAQLPILPDTTCKQLNVYGDAMTEGMFCAGSMDESVDACEGDSGGPLVCSDEDGETLYGIISWGQHCGYQNRPGVYVRVCHYVDWIYEKINQSLMRM</sequence>
<feature type="compositionally biased region" description="Polar residues" evidence="11">
    <location>
        <begin position="2234"/>
        <end position="2245"/>
    </location>
</feature>
<dbReference type="GO" id="GO:0008061">
    <property type="term" value="F:chitin binding"/>
    <property type="evidence" value="ECO:0007669"/>
    <property type="project" value="InterPro"/>
</dbReference>
<dbReference type="GO" id="GO:0006508">
    <property type="term" value="P:proteolysis"/>
    <property type="evidence" value="ECO:0007669"/>
    <property type="project" value="UniProtKB-KW"/>
</dbReference>
<name>A0A6P8WFS5_DROAB</name>
<gene>
    <name evidence="17" type="primary">LOC117566959</name>
</gene>
<feature type="compositionally biased region" description="Basic residues" evidence="11">
    <location>
        <begin position="2397"/>
        <end position="2417"/>
    </location>
</feature>
<dbReference type="InterPro" id="IPR033116">
    <property type="entry name" value="TRYPSIN_SER"/>
</dbReference>
<proteinExistence type="predicted"/>